<dbReference type="AlphaFoldDB" id="A0AAU9VDG7"/>
<gene>
    <name evidence="1" type="ORF">EEDITHA_LOCUS22361</name>
</gene>
<dbReference type="Proteomes" id="UP001153954">
    <property type="component" value="Unassembled WGS sequence"/>
</dbReference>
<keyword evidence="2" id="KW-1185">Reference proteome</keyword>
<evidence type="ECO:0000313" key="2">
    <source>
        <dbReference type="Proteomes" id="UP001153954"/>
    </source>
</evidence>
<protein>
    <recommendedName>
        <fullName evidence="3">TTF-type domain-containing protein</fullName>
    </recommendedName>
</protein>
<dbReference type="EMBL" id="CAKOGL010000031">
    <property type="protein sequence ID" value="CAH2108423.1"/>
    <property type="molecule type" value="Genomic_DNA"/>
</dbReference>
<organism evidence="1 2">
    <name type="scientific">Euphydryas editha</name>
    <name type="common">Edith's checkerspot</name>
    <dbReference type="NCBI Taxonomy" id="104508"/>
    <lineage>
        <taxon>Eukaryota</taxon>
        <taxon>Metazoa</taxon>
        <taxon>Ecdysozoa</taxon>
        <taxon>Arthropoda</taxon>
        <taxon>Hexapoda</taxon>
        <taxon>Insecta</taxon>
        <taxon>Pterygota</taxon>
        <taxon>Neoptera</taxon>
        <taxon>Endopterygota</taxon>
        <taxon>Lepidoptera</taxon>
        <taxon>Glossata</taxon>
        <taxon>Ditrysia</taxon>
        <taxon>Papilionoidea</taxon>
        <taxon>Nymphalidae</taxon>
        <taxon>Nymphalinae</taxon>
        <taxon>Euphydryas</taxon>
    </lineage>
</organism>
<name>A0AAU9VDG7_EUPED</name>
<proteinExistence type="predicted"/>
<sequence>MSKRSYPSGSEKRKKAVHQKEVIEKLPKMTSYFTTTTGETFVSSNQTKNLPHDESCRSRIAGISESSCSSTISTNFVKDIESESDRPCDEKVTNSVMSQIATTVSVEQQQFCNPEEISHDLADYFHGHFTEKNREILIRKGSAYFQNKDSDFSDTSRTYKDGNKTVTRYFNKALFIRKLKNNESVERKWLLYSPSKKSVFCFSCSLFNPSDVNLCSSSGCNDWKHINNIILVHENSPAHRQSMMTYLARSKAIGRVDIDLLSQHKKEVDLALGISLITSNRLPKKETRNLTTRTNLKE</sequence>
<reference evidence="1" key="1">
    <citation type="submission" date="2022-03" db="EMBL/GenBank/DDBJ databases">
        <authorList>
            <person name="Tunstrom K."/>
        </authorList>
    </citation>
    <scope>NUCLEOTIDE SEQUENCE</scope>
</reference>
<evidence type="ECO:0000313" key="1">
    <source>
        <dbReference type="EMBL" id="CAH2108423.1"/>
    </source>
</evidence>
<evidence type="ECO:0008006" key="3">
    <source>
        <dbReference type="Google" id="ProtNLM"/>
    </source>
</evidence>
<accession>A0AAU9VDG7</accession>
<comment type="caution">
    <text evidence="1">The sequence shown here is derived from an EMBL/GenBank/DDBJ whole genome shotgun (WGS) entry which is preliminary data.</text>
</comment>